<dbReference type="eggNOG" id="COG0168">
    <property type="taxonomic scope" value="Bacteria"/>
</dbReference>
<protein>
    <recommendedName>
        <fullName evidence="10">Trk system potassium uptake protein</fullName>
    </recommendedName>
</protein>
<keyword evidence="3 10" id="KW-1003">Cell membrane</keyword>
<feature type="transmembrane region" description="Helical" evidence="12">
    <location>
        <begin position="186"/>
        <end position="208"/>
    </location>
</feature>
<feature type="transmembrane region" description="Helical" evidence="12">
    <location>
        <begin position="332"/>
        <end position="353"/>
    </location>
</feature>
<dbReference type="Proteomes" id="UP000004291">
    <property type="component" value="Chromosome"/>
</dbReference>
<feature type="transmembrane region" description="Helical" evidence="12">
    <location>
        <begin position="241"/>
        <end position="262"/>
    </location>
</feature>
<organism evidence="13 14">
    <name type="scientific">Hoeflea phototrophica (strain DSM 17068 / NCIMB 14078 / DFL-43)</name>
    <dbReference type="NCBI Taxonomy" id="411684"/>
    <lineage>
        <taxon>Bacteria</taxon>
        <taxon>Pseudomonadati</taxon>
        <taxon>Pseudomonadota</taxon>
        <taxon>Alphaproteobacteria</taxon>
        <taxon>Hyphomicrobiales</taxon>
        <taxon>Rhizobiaceae</taxon>
        <taxon>Hoeflea</taxon>
    </lineage>
</organism>
<dbReference type="PANTHER" id="PTHR32024">
    <property type="entry name" value="TRK SYSTEM POTASSIUM UPTAKE PROTEIN TRKG-RELATED"/>
    <property type="match status" value="1"/>
</dbReference>
<dbReference type="HOGENOM" id="CLU_030708_0_2_5"/>
<evidence type="ECO:0000256" key="7">
    <source>
        <dbReference type="ARBA" id="ARBA00022989"/>
    </source>
</evidence>
<feature type="transmembrane region" description="Helical" evidence="12">
    <location>
        <begin position="458"/>
        <end position="479"/>
    </location>
</feature>
<dbReference type="EMBL" id="ABIA03000002">
    <property type="protein sequence ID" value="EDQ31737.2"/>
    <property type="molecule type" value="Genomic_DNA"/>
</dbReference>
<evidence type="ECO:0000313" key="14">
    <source>
        <dbReference type="Proteomes" id="UP000004291"/>
    </source>
</evidence>
<dbReference type="Pfam" id="PF02386">
    <property type="entry name" value="TrkH"/>
    <property type="match status" value="1"/>
</dbReference>
<keyword evidence="8 10" id="KW-0406">Ion transport</keyword>
<keyword evidence="4 10" id="KW-0633">Potassium transport</keyword>
<dbReference type="InterPro" id="IPR004772">
    <property type="entry name" value="TrkH"/>
</dbReference>
<evidence type="ECO:0000256" key="6">
    <source>
        <dbReference type="ARBA" id="ARBA00022958"/>
    </source>
</evidence>
<dbReference type="STRING" id="411684.HPDFL43_21539"/>
<evidence type="ECO:0000256" key="11">
    <source>
        <dbReference type="PIRSR" id="PIRSR006247-1"/>
    </source>
</evidence>
<evidence type="ECO:0000256" key="4">
    <source>
        <dbReference type="ARBA" id="ARBA00022538"/>
    </source>
</evidence>
<reference evidence="13 14" key="2">
    <citation type="submission" date="2012-06" db="EMBL/GenBank/DDBJ databases">
        <authorList>
            <person name="Fiebig A."/>
        </authorList>
    </citation>
    <scope>NUCLEOTIDE SEQUENCE [LARGE SCALE GENOMIC DNA]</scope>
    <source>
        <strain evidence="13 14">DFL-43</strain>
    </source>
</reference>
<proteinExistence type="inferred from homology"/>
<gene>
    <name evidence="13" type="ORF">HPDFL43_21539</name>
</gene>
<feature type="binding site" evidence="11">
    <location>
        <position position="318"/>
    </location>
    <ligand>
        <name>K(+)</name>
        <dbReference type="ChEBI" id="CHEBI:29103"/>
    </ligand>
</feature>
<evidence type="ECO:0000256" key="10">
    <source>
        <dbReference type="PIRNR" id="PIRNR006247"/>
    </source>
</evidence>
<keyword evidence="11" id="KW-0479">Metal-binding</keyword>
<dbReference type="GO" id="GO:0046872">
    <property type="term" value="F:metal ion binding"/>
    <property type="evidence" value="ECO:0007669"/>
    <property type="project" value="UniProtKB-KW"/>
</dbReference>
<name>A9DFA3_HOEPD</name>
<feature type="binding site" evidence="11">
    <location>
        <position position="434"/>
    </location>
    <ligand>
        <name>K(+)</name>
        <dbReference type="ChEBI" id="CHEBI:29103"/>
    </ligand>
</feature>
<feature type="transmembrane region" description="Helical" evidence="12">
    <location>
        <begin position="136"/>
        <end position="156"/>
    </location>
</feature>
<dbReference type="GO" id="GO:0005886">
    <property type="term" value="C:plasma membrane"/>
    <property type="evidence" value="ECO:0007669"/>
    <property type="project" value="UniProtKB-SubCell"/>
</dbReference>
<dbReference type="InterPro" id="IPR003445">
    <property type="entry name" value="Cat_transpt"/>
</dbReference>
<feature type="transmembrane region" description="Helical" evidence="12">
    <location>
        <begin position="12"/>
        <end position="34"/>
    </location>
</feature>
<keyword evidence="5 12" id="KW-0812">Transmembrane</keyword>
<comment type="caution">
    <text evidence="13">The sequence shown here is derived from an EMBL/GenBank/DDBJ whole genome shotgun (WGS) entry which is preliminary data.</text>
</comment>
<evidence type="ECO:0000256" key="12">
    <source>
        <dbReference type="SAM" id="Phobius"/>
    </source>
</evidence>
<feature type="transmembrane region" description="Helical" evidence="12">
    <location>
        <begin position="274"/>
        <end position="292"/>
    </location>
</feature>
<comment type="similarity">
    <text evidence="10">Belongs to the TrkH potassium transport family.</text>
</comment>
<comment type="function">
    <text evidence="10">Low-affinity potassium transport system. Interacts with Trk system potassium uptake protein TrkA.</text>
</comment>
<accession>A9DFA3</accession>
<feature type="transmembrane region" description="Helical" evidence="12">
    <location>
        <begin position="40"/>
        <end position="61"/>
    </location>
</feature>
<keyword evidence="2 10" id="KW-0813">Transport</keyword>
<dbReference type="AlphaFoldDB" id="A9DFA3"/>
<evidence type="ECO:0000256" key="9">
    <source>
        <dbReference type="ARBA" id="ARBA00023136"/>
    </source>
</evidence>
<feature type="binding site" evidence="11">
    <location>
        <position position="222"/>
    </location>
    <ligand>
        <name>K(+)</name>
        <dbReference type="ChEBI" id="CHEBI:29103"/>
    </ligand>
</feature>
<comment type="subcellular location">
    <subcellularLocation>
        <location evidence="10">Cell inner membrane</location>
        <topology evidence="10">Multi-pass membrane protein</topology>
    </subcellularLocation>
    <subcellularLocation>
        <location evidence="1">Cell membrane</location>
        <topology evidence="1">Multi-pass membrane protein</topology>
    </subcellularLocation>
</comment>
<evidence type="ECO:0000256" key="8">
    <source>
        <dbReference type="ARBA" id="ARBA00023065"/>
    </source>
</evidence>
<feature type="binding site" evidence="11">
    <location>
        <position position="114"/>
    </location>
    <ligand>
        <name>K(+)</name>
        <dbReference type="ChEBI" id="CHEBI:29103"/>
    </ligand>
</feature>
<dbReference type="GO" id="GO:0015379">
    <property type="term" value="F:potassium:chloride symporter activity"/>
    <property type="evidence" value="ECO:0007669"/>
    <property type="project" value="InterPro"/>
</dbReference>
<dbReference type="PANTHER" id="PTHR32024:SF3">
    <property type="entry name" value="TRK SYSTEM POTASSIUM UPTAKE PROTEIN"/>
    <property type="match status" value="1"/>
</dbReference>
<feature type="transmembrane region" description="Helical" evidence="12">
    <location>
        <begin position="392"/>
        <end position="414"/>
    </location>
</feature>
<feature type="binding site" evidence="11">
    <location>
        <position position="115"/>
    </location>
    <ligand>
        <name>K(+)</name>
        <dbReference type="ChEBI" id="CHEBI:29103"/>
    </ligand>
</feature>
<keyword evidence="10" id="KW-0997">Cell inner membrane</keyword>
<keyword evidence="6 10" id="KW-0630">Potassium</keyword>
<evidence type="ECO:0000256" key="3">
    <source>
        <dbReference type="ARBA" id="ARBA00022475"/>
    </source>
</evidence>
<evidence type="ECO:0000256" key="1">
    <source>
        <dbReference type="ARBA" id="ARBA00004651"/>
    </source>
</evidence>
<evidence type="ECO:0000256" key="2">
    <source>
        <dbReference type="ARBA" id="ARBA00022448"/>
    </source>
</evidence>
<keyword evidence="9 10" id="KW-0472">Membrane</keyword>
<keyword evidence="14" id="KW-1185">Reference proteome</keyword>
<reference evidence="13 14" key="1">
    <citation type="submission" date="2007-10" db="EMBL/GenBank/DDBJ databases">
        <authorList>
            <person name="Wagner-Dobler I."/>
            <person name="Ferriera S."/>
            <person name="Johnson J."/>
            <person name="Kravitz S."/>
            <person name="Beeson K."/>
            <person name="Sutton G."/>
            <person name="Rogers Y.-H."/>
            <person name="Friedman R."/>
            <person name="Frazier M."/>
            <person name="Venter J.C."/>
        </authorList>
    </citation>
    <scope>NUCLEOTIDE SEQUENCE [LARGE SCALE GENOMIC DNA]</scope>
    <source>
        <strain evidence="13 14">DFL-43</strain>
    </source>
</reference>
<dbReference type="PIRSF" id="PIRSF006247">
    <property type="entry name" value="TrkH"/>
    <property type="match status" value="1"/>
</dbReference>
<evidence type="ECO:0000256" key="5">
    <source>
        <dbReference type="ARBA" id="ARBA00022692"/>
    </source>
</evidence>
<feature type="binding site" evidence="11">
    <location>
        <position position="435"/>
    </location>
    <ligand>
        <name>K(+)</name>
        <dbReference type="ChEBI" id="CHEBI:29103"/>
    </ligand>
</feature>
<feature type="transmembrane region" description="Helical" evidence="12">
    <location>
        <begin position="73"/>
        <end position="94"/>
    </location>
</feature>
<keyword evidence="7 12" id="KW-1133">Transmembrane helix</keyword>
<evidence type="ECO:0000313" key="13">
    <source>
        <dbReference type="EMBL" id="EDQ31737.2"/>
    </source>
</evidence>
<sequence>MNVLAEFRPVMLVTGALVSTLGVAMLLPALVDLAADNDDWMIFASSAMVTMLFGFGLFIANRGAPKGLSTRQAMLMTVVSWLALVAFGALPFQWSGIVPSYTDAFFESMSGLTTTGATVITGLDTAPPGLLFWRGLLQWLGGLGIIVMAIAVLPMLQIGGMQLFKAEAFDTAEKILPRATQISTSITLVFIGITGVCAIAYMAVGMAADDAVIHAMTTVATGGFSTKDASIGHFANPGVEWVAVLFMILGSIPFILYVQMLQGRFRPIFVDQQVKAFFAFLGVAVLAGWMMAHFSQYHLGLDGLRHAAFNVISIVTGTGYSSTDYGLWGPHAVAFFFIIMFVGGCAGSTSCGIKIFRFQVFFEAVGQHIAQVMYPHGVFRAQFNGKPIEGRVISSVMSFFFLFIASFVVLAILLRLSGLDAITSLSGAGTALANVGPGLGEIIGPAGNFQSLNDVQKWLLSAGMLLGRLELFTVLVLLLPRFWRS</sequence>